<protein>
    <submittedName>
        <fullName evidence="1">Uncharacterized protein</fullName>
    </submittedName>
</protein>
<dbReference type="InterPro" id="IPR052894">
    <property type="entry name" value="AsmA-related"/>
</dbReference>
<gene>
    <name evidence="1" type="ORF">EU556_13205</name>
</gene>
<dbReference type="GO" id="GO:0090313">
    <property type="term" value="P:regulation of protein targeting to membrane"/>
    <property type="evidence" value="ECO:0007669"/>
    <property type="project" value="TreeGrafter"/>
</dbReference>
<dbReference type="RefSeq" id="WP_135434559.1">
    <property type="nucleotide sequence ID" value="NZ_SRLA01000002.1"/>
</dbReference>
<organism evidence="1 2">
    <name type="scientific">Hymenobacter fodinae</name>
    <dbReference type="NCBI Taxonomy" id="2510796"/>
    <lineage>
        <taxon>Bacteria</taxon>
        <taxon>Pseudomonadati</taxon>
        <taxon>Bacteroidota</taxon>
        <taxon>Cytophagia</taxon>
        <taxon>Cytophagales</taxon>
        <taxon>Hymenobacteraceae</taxon>
        <taxon>Hymenobacter</taxon>
    </lineage>
</organism>
<dbReference type="PANTHER" id="PTHR30441:SF4">
    <property type="entry name" value="PROTEIN ASMA"/>
    <property type="match status" value="1"/>
</dbReference>
<dbReference type="EMBL" id="SRLA01000002">
    <property type="protein sequence ID" value="TGE08649.1"/>
    <property type="molecule type" value="Genomic_DNA"/>
</dbReference>
<dbReference type="Proteomes" id="UP000298337">
    <property type="component" value="Unassembled WGS sequence"/>
</dbReference>
<comment type="caution">
    <text evidence="1">The sequence shown here is derived from an EMBL/GenBank/DDBJ whole genome shotgun (WGS) entry which is preliminary data.</text>
</comment>
<evidence type="ECO:0000313" key="2">
    <source>
        <dbReference type="Proteomes" id="UP000298337"/>
    </source>
</evidence>
<proteinExistence type="predicted"/>
<dbReference type="GO" id="GO:0005886">
    <property type="term" value="C:plasma membrane"/>
    <property type="evidence" value="ECO:0007669"/>
    <property type="project" value="TreeGrafter"/>
</dbReference>
<dbReference type="OrthoDB" id="843080at2"/>
<accession>A0A4Z0P913</accession>
<name>A0A4Z0P913_9BACT</name>
<reference evidence="1 2" key="1">
    <citation type="submission" date="2019-04" db="EMBL/GenBank/DDBJ databases">
        <authorList>
            <person name="Feng G."/>
            <person name="Zhang J."/>
            <person name="Zhu H."/>
        </authorList>
    </citation>
    <scope>NUCLEOTIDE SEQUENCE [LARGE SCALE GENOMIC DNA]</scope>
    <source>
        <strain evidence="1 2">92R-1</strain>
    </source>
</reference>
<evidence type="ECO:0000313" key="1">
    <source>
        <dbReference type="EMBL" id="TGE08649.1"/>
    </source>
</evidence>
<sequence>MKRPSLRQFLAIAALGLLVAIGTGVYFLGSAWGQRKLTRMVRERIARNSDLVLAPFEVEFSWLHDFPHITASLRHFSLTDTAFHQAVPVLRIGRADVRLQALPLLRGRVEFDHLTLHDVDFQQLTDSLGHNWSLHGKGPHRKAAYAPPDFLLNSLRIHNLRVTDRNDLQHSGFSAFVQEGQLAVQGRGGVGHVRGTLQGQLQYLRSGRGNLFEQEPITAWVRYQYDFRQRQGTFQRTRATLNGDTVLINGTHQAAGPDQPPGTTLNLHFRGKQPLVEVLHVALPTSLHRYLSGAVSSSRARIDYTIRGLSGPLTRPRTVLRFDLRNAQMRWPGSARQIRRWDARGVFDNGPEHSATSTYLAFEQCRLFSTAGELQATVRVTNFTQPVLTGHVQGRTELQTLATVVAPDLWHARAGQAALNIDLNGLLPEIPERAARQAGHATILPPLAVRGTITLQNASFTVPHRRADMSGLNVRVRLRDSLWQLENLTGQLNGMHVRANATTTYLLAYFTGQHPTTTITGSFVADELYLSRVRQLLAPPTRAAGSPLVRARPKKSAPRQEIATRALNLFPPGMRLNIGLQCQRLVLRSDTLRHLTARIRHDGQQVQLSNLQMRVWDGLVQGAVSWPTDTLQDQPVAARLAVTFNTLSYRRFLALLARPPRRKVPTQAPDASLQDMVLNANGQVEATIHKVVLPAGENLTNLRLRLNKTGPTFKVPYLTFGTSAGGTGRVSASAQLNGAELQGAQADIRLRYQTLDIQRLFQLLAALTPPAKKAPTASTKAATGMSPLLDGTVTARVEVTAEHIVYSMLRGSDFRLRSRLAEGWATLEQCSLQTCGGTMALRGKVQMDAEQGARHPLHAQVRLQEIDLSELFGLAAALRFDVLGPENIRGSMHCEGDLHTTLDATFLPLLAQTHAYLKTDLRNLELLDVTALQEALKFLREKRTSHLYFEPVSPQFVLDGNRVLIPSLPLNSNLTDLAISGEYHLDGRANLYVGLSPMQTLFGNNEKRIERIKSGEAAHQRSRGLVYLSLRRTPGSKYKVGLFKKQDQRQQQIRLRQEFQRLLLKQPLDTTLRLLQ</sequence>
<dbReference type="AlphaFoldDB" id="A0A4Z0P913"/>
<dbReference type="PANTHER" id="PTHR30441">
    <property type="entry name" value="DUF748 DOMAIN-CONTAINING PROTEIN"/>
    <property type="match status" value="1"/>
</dbReference>
<keyword evidence="2" id="KW-1185">Reference proteome</keyword>